<dbReference type="InterPro" id="IPR036028">
    <property type="entry name" value="SH3-like_dom_sf"/>
</dbReference>
<dbReference type="CDD" id="cd00160">
    <property type="entry name" value="RhoGEF"/>
    <property type="match status" value="1"/>
</dbReference>
<evidence type="ECO:0000256" key="4">
    <source>
        <dbReference type="SAM" id="MobiDB-lite"/>
    </source>
</evidence>
<feature type="region of interest" description="Disordered" evidence="4">
    <location>
        <begin position="1869"/>
        <end position="1889"/>
    </location>
</feature>
<dbReference type="Proteomes" id="UP001652620">
    <property type="component" value="Chromosome 3"/>
</dbReference>
<dbReference type="PROSITE" id="PS00741">
    <property type="entry name" value="DH_1"/>
    <property type="match status" value="1"/>
</dbReference>
<feature type="region of interest" description="Disordered" evidence="4">
    <location>
        <begin position="413"/>
        <end position="495"/>
    </location>
</feature>
<reference evidence="9" key="1">
    <citation type="submission" date="2025-08" db="UniProtKB">
        <authorList>
            <consortium name="RefSeq"/>
        </authorList>
    </citation>
    <scope>IDENTIFICATION</scope>
    <source>
        <tissue evidence="9">Adult</tissue>
    </source>
</reference>
<dbReference type="Gene3D" id="1.20.900.10">
    <property type="entry name" value="Dbl homology (DH) domain"/>
    <property type="match status" value="1"/>
</dbReference>
<dbReference type="SMART" id="SM00326">
    <property type="entry name" value="SH3"/>
    <property type="match status" value="1"/>
</dbReference>
<dbReference type="Gene3D" id="2.30.29.30">
    <property type="entry name" value="Pleckstrin-homology domain (PH domain)/Phosphotyrosine-binding domain (PTB)"/>
    <property type="match status" value="1"/>
</dbReference>
<dbReference type="Gene3D" id="2.30.30.40">
    <property type="entry name" value="SH3 Domains"/>
    <property type="match status" value="1"/>
</dbReference>
<feature type="compositionally biased region" description="Basic and acidic residues" evidence="4">
    <location>
        <begin position="555"/>
        <end position="570"/>
    </location>
</feature>
<dbReference type="PROSITE" id="PS50002">
    <property type="entry name" value="SH3"/>
    <property type="match status" value="1"/>
</dbReference>
<dbReference type="InterPro" id="IPR051336">
    <property type="entry name" value="RhoGEF_Guanine_NuclExch_SF"/>
</dbReference>
<dbReference type="GeneID" id="105229179"/>
<evidence type="ECO:0000313" key="9">
    <source>
        <dbReference type="RefSeq" id="XP_049309795.1"/>
    </source>
</evidence>
<dbReference type="CDD" id="cd11856">
    <property type="entry name" value="SH3_p47phox_like"/>
    <property type="match status" value="1"/>
</dbReference>
<dbReference type="InterPro" id="IPR055251">
    <property type="entry name" value="SOS1_NGEF_PH"/>
</dbReference>
<dbReference type="InterPro" id="IPR001849">
    <property type="entry name" value="PH_domain"/>
</dbReference>
<dbReference type="PROSITE" id="PS50010">
    <property type="entry name" value="DH_2"/>
    <property type="match status" value="1"/>
</dbReference>
<dbReference type="InterPro" id="IPR011993">
    <property type="entry name" value="PH-like_dom_sf"/>
</dbReference>
<dbReference type="PANTHER" id="PTHR22826">
    <property type="entry name" value="RHO GUANINE EXCHANGE FACTOR-RELATED"/>
    <property type="match status" value="1"/>
</dbReference>
<dbReference type="PANTHER" id="PTHR22826:SF211">
    <property type="entry name" value="LD43457P"/>
    <property type="match status" value="1"/>
</dbReference>
<feature type="region of interest" description="Disordered" evidence="4">
    <location>
        <begin position="335"/>
        <end position="382"/>
    </location>
</feature>
<evidence type="ECO:0000259" key="6">
    <source>
        <dbReference type="PROSITE" id="PS50003"/>
    </source>
</evidence>
<name>A0ABM3JKQ4_BACDO</name>
<feature type="compositionally biased region" description="Polar residues" evidence="4">
    <location>
        <begin position="1348"/>
        <end position="1374"/>
    </location>
</feature>
<dbReference type="PROSITE" id="PS50003">
    <property type="entry name" value="PH_DOMAIN"/>
    <property type="match status" value="1"/>
</dbReference>
<evidence type="ECO:0000313" key="8">
    <source>
        <dbReference type="Proteomes" id="UP001652620"/>
    </source>
</evidence>
<dbReference type="InterPro" id="IPR000219">
    <property type="entry name" value="DH_dom"/>
</dbReference>
<feature type="domain" description="DH" evidence="7">
    <location>
        <begin position="1381"/>
        <end position="1563"/>
    </location>
</feature>
<sequence>MPHNKLQRKPSSETLASMALDSTLDSRMSSAEIPQMELLKVNYVQQCKEVRMPRPTAATAQQKRHALMAVGAKYPGYKEAIDSSHNQFVGAKANINHQCNSNVSALNAPQRVAPLKSNMSARTKQPLPPPTIESWQFLQHQMPQAKAQYPQQQQQKLACTAPPSKLQAQQAPTHATTSANKAAHSDDDQDYVDVQSCCNSSCESATLSSASSDEDLDDGASTVYPDCEKSHSWNYRARISTCDIRRDIARAGIKSRADRIARIEKTDAEPQQQQSATVGLVAGEKQSTAQTASQQQHCGNKQIPAAASVPTASQQGGGKPIPAAVTQINRLFEQAKRPEQRRSTKQHRAPAPPQSSNATQTTTVTQPLRAAPTPIKEPNMRMRARDMLPRIDERSSASGDCYDCMLESNNNASEDQKVRVNAEAARLPRSSPEQRQQVSRIPKPISEAPQQQIQQQRMQQQQTQKQQEQQQQQTHKQQVQQQQPQQQQPQQRHSSNSALLYNEANEQLQRRIRQMFDHEQARTHQLQRQVTDEFRMQCAGEKIKLRATKSNALEAADKPERGNMRKSDSCDELDKIDKHLSKQTRQHVATNFQKIKMERVHIRKKRQPLLIINQLNESKADNNDRTLEESAHEMRETKCNALHKPTKEAAAKPTHDASRRTCGYKNCTFTNCPMSAASKPAGGSSGTSTPQQSDEELNTRKRLSLESCCSDSGVSSSTDIKERKTKENNMKNIEKCADCVKILLHQTSADTTVMQHKLNLTTTAPVPKLKELDGDLQKEGQIKIRVGKAPGGDPNDLQNFAKKNLTKATTDELLTAAVAKNNMCNKVGAADKLSNRTVAASASHAANHTKQCNIENDLKINEQRIYNNTSCCSSSNNNSNHSCGGNKLNGSERQPLCATTIKIDDNWLHAQQNTCDLDSLMVPPSPPLRVSSKAASARQQATSNNGKHSAIGDNDKHSVKIFVRSSSNSGGVGVNPARASSVSMCSYTSQTSGCSMNSEASALTSASKASTSGSSYTTISSSASSSEGKCNCQRARRNANAVAKNQLDERADESEDTDYYCSLEHMHKAGIFYNHISGGTKSSRGTQSDTLRACASSPTPSMGTFSEVSCVACGDEREQQAKSRQSIGSNGPIDGVFWNNTYFQQDADATLENAGNVPHKKRSLTDGAPAEHSEPSSDDNEHCCCSLTSCDDDNCSYYECGGGVQTDDDHCVSRIEVHASVHTPSGDSESNNDDYKAAAGNKSKSVVAANNVCNCDARHYCAEKTSAKDKYALEVERQHARERERYAARQQQQQEQQWLRQRMRERERQMQFIRNSSAEEILIRNKKLLRKADLIHEFRPRSMDGVIDSSSGSLNGDTTGSSPDSASHLQNQQDAEARRVHRGHVLTELLETERIYVNEMASILKGYRDQMLSEEMMHLVPASLQGKEDILFGNLNELYTFHNEIFLKDLENCISTTELVALCFVQRRDTFYRLYSFYCQNIPRSDRLRETLVDTHLFLQECQKRLGHKLPLGAYLLKPVQRITKYKLLLENLLSSSDSGSCTKELQKALDCMLIVLRCVNDSMHQVAITGFPSNLSQQGELLLQDPFQVWTESKKDLRLRKKPQQRHIFLYQKSMIFCKKTSKPGHNKSTYQFKHQLKMSQIGLTESVRGDSTRFEVWLQGRQEVHTIQAPGEEVKNKWVTEIKRLLLNQLEELKGEKIKQYSMNHHGLRQTTSWDTPNILLGMPQRAVSCDASSESSNRNSNCSSSGDDAYPHGIPQLSTTTGNGHAHAHANGGSGVDKEQQEACGWSSDYSNSEDEMSIIEDNSAPGSKFVALADYAAMGHSEVSMREGDAIELLKVGCAGWWFVRVLEANAEGWTPAAYLEPLNRKSSRSSSRNQERINLTKCAE</sequence>
<dbReference type="Pfam" id="PF00018">
    <property type="entry name" value="SH3_1"/>
    <property type="match status" value="1"/>
</dbReference>
<accession>A0ABM3JKQ4</accession>
<dbReference type="SMART" id="SM00325">
    <property type="entry name" value="RhoGEF"/>
    <property type="match status" value="1"/>
</dbReference>
<feature type="region of interest" description="Disordered" evidence="4">
    <location>
        <begin position="264"/>
        <end position="321"/>
    </location>
</feature>
<feature type="compositionally biased region" description="Low complexity" evidence="4">
    <location>
        <begin position="676"/>
        <end position="692"/>
    </location>
</feature>
<organism evidence="8 9">
    <name type="scientific">Bactrocera dorsalis</name>
    <name type="common">Oriental fruit fly</name>
    <name type="synonym">Dacus dorsalis</name>
    <dbReference type="NCBI Taxonomy" id="27457"/>
    <lineage>
        <taxon>Eukaryota</taxon>
        <taxon>Metazoa</taxon>
        <taxon>Ecdysozoa</taxon>
        <taxon>Arthropoda</taxon>
        <taxon>Hexapoda</taxon>
        <taxon>Insecta</taxon>
        <taxon>Pterygota</taxon>
        <taxon>Neoptera</taxon>
        <taxon>Endopterygota</taxon>
        <taxon>Diptera</taxon>
        <taxon>Brachycera</taxon>
        <taxon>Muscomorpha</taxon>
        <taxon>Tephritoidea</taxon>
        <taxon>Tephritidae</taxon>
        <taxon>Bactrocera</taxon>
        <taxon>Bactrocera</taxon>
    </lineage>
</organism>
<keyword evidence="1 3" id="KW-0728">SH3 domain</keyword>
<feature type="region of interest" description="Disordered" evidence="4">
    <location>
        <begin position="143"/>
        <end position="188"/>
    </location>
</feature>
<feature type="compositionally biased region" description="Low complexity" evidence="4">
    <location>
        <begin position="450"/>
        <end position="491"/>
    </location>
</feature>
<protein>
    <submittedName>
        <fullName evidence="9">Uncharacterized protein LOC105229179 isoform X1</fullName>
    </submittedName>
</protein>
<dbReference type="SMART" id="SM00233">
    <property type="entry name" value="PH"/>
    <property type="match status" value="1"/>
</dbReference>
<feature type="region of interest" description="Disordered" evidence="4">
    <location>
        <begin position="928"/>
        <end position="953"/>
    </location>
</feature>
<evidence type="ECO:0000256" key="2">
    <source>
        <dbReference type="ARBA" id="ARBA00022658"/>
    </source>
</evidence>
<dbReference type="RefSeq" id="XP_049309795.1">
    <property type="nucleotide sequence ID" value="XM_049453838.1"/>
</dbReference>
<dbReference type="InterPro" id="IPR001452">
    <property type="entry name" value="SH3_domain"/>
</dbReference>
<dbReference type="SUPFAM" id="SSF50044">
    <property type="entry name" value="SH3-domain"/>
    <property type="match status" value="1"/>
</dbReference>
<gene>
    <name evidence="9" type="primary">LOC105229179</name>
</gene>
<feature type="domain" description="PH" evidence="6">
    <location>
        <begin position="1575"/>
        <end position="1689"/>
    </location>
</feature>
<keyword evidence="8" id="KW-1185">Reference proteome</keyword>
<feature type="compositionally biased region" description="Polar residues" evidence="4">
    <location>
        <begin position="933"/>
        <end position="947"/>
    </location>
</feature>
<feature type="region of interest" description="Disordered" evidence="4">
    <location>
        <begin position="551"/>
        <end position="570"/>
    </location>
</feature>
<dbReference type="SUPFAM" id="SSF48065">
    <property type="entry name" value="DBL homology domain (DH-domain)"/>
    <property type="match status" value="1"/>
</dbReference>
<feature type="domain" description="SH3" evidence="5">
    <location>
        <begin position="1808"/>
        <end position="1869"/>
    </location>
</feature>
<feature type="compositionally biased region" description="Low complexity" evidence="4">
    <location>
        <begin position="1761"/>
        <end position="1774"/>
    </location>
</feature>
<dbReference type="InterPro" id="IPR035899">
    <property type="entry name" value="DBL_dom_sf"/>
</dbReference>
<feature type="compositionally biased region" description="Polar residues" evidence="4">
    <location>
        <begin position="166"/>
        <end position="180"/>
    </location>
</feature>
<evidence type="ECO:0000259" key="7">
    <source>
        <dbReference type="PROSITE" id="PS50010"/>
    </source>
</evidence>
<evidence type="ECO:0000256" key="1">
    <source>
        <dbReference type="ARBA" id="ARBA00022443"/>
    </source>
</evidence>
<feature type="region of interest" description="Disordered" evidence="4">
    <location>
        <begin position="204"/>
        <end position="227"/>
    </location>
</feature>
<dbReference type="Pfam" id="PF22697">
    <property type="entry name" value="SOS1_NGEF_PH"/>
    <property type="match status" value="1"/>
</dbReference>
<evidence type="ECO:0000259" key="5">
    <source>
        <dbReference type="PROSITE" id="PS50002"/>
    </source>
</evidence>
<feature type="region of interest" description="Disordered" evidence="4">
    <location>
        <begin position="1007"/>
        <end position="1030"/>
    </location>
</feature>
<feature type="region of interest" description="Disordered" evidence="4">
    <location>
        <begin position="676"/>
        <end position="725"/>
    </location>
</feature>
<feature type="compositionally biased region" description="Basic and acidic residues" evidence="4">
    <location>
        <begin position="1169"/>
        <end position="1181"/>
    </location>
</feature>
<feature type="compositionally biased region" description="Polar residues" evidence="4">
    <location>
        <begin position="354"/>
        <end position="366"/>
    </location>
</feature>
<feature type="region of interest" description="Disordered" evidence="4">
    <location>
        <begin position="1152"/>
        <end position="1181"/>
    </location>
</feature>
<evidence type="ECO:0000256" key="3">
    <source>
        <dbReference type="PROSITE-ProRule" id="PRU00192"/>
    </source>
</evidence>
<proteinExistence type="predicted"/>
<feature type="compositionally biased region" description="Low complexity" evidence="4">
    <location>
        <begin position="705"/>
        <end position="717"/>
    </location>
</feature>
<feature type="compositionally biased region" description="Low complexity" evidence="4">
    <location>
        <begin position="143"/>
        <end position="156"/>
    </location>
</feature>
<feature type="compositionally biased region" description="Low complexity" evidence="4">
    <location>
        <begin position="286"/>
        <end position="296"/>
    </location>
</feature>
<feature type="compositionally biased region" description="Low complexity" evidence="4">
    <location>
        <begin position="1735"/>
        <end position="1748"/>
    </location>
</feature>
<dbReference type="SUPFAM" id="SSF50729">
    <property type="entry name" value="PH domain-like"/>
    <property type="match status" value="1"/>
</dbReference>
<dbReference type="InterPro" id="IPR001331">
    <property type="entry name" value="GDS_CDC24_CS"/>
</dbReference>
<feature type="region of interest" description="Disordered" evidence="4">
    <location>
        <begin position="1732"/>
        <end position="1793"/>
    </location>
</feature>
<dbReference type="Pfam" id="PF00621">
    <property type="entry name" value="RhoGEF"/>
    <property type="match status" value="1"/>
</dbReference>
<feature type="region of interest" description="Disordered" evidence="4">
    <location>
        <begin position="1345"/>
        <end position="1378"/>
    </location>
</feature>
<keyword evidence="2" id="KW-0344">Guanine-nucleotide releasing factor</keyword>